<name>A0A672NQI6_SINGR</name>
<evidence type="ECO:0000313" key="4">
    <source>
        <dbReference type="Ensembl" id="ENSSGRP00000052053.1"/>
    </source>
</evidence>
<dbReference type="Ensembl" id="ENSSGRT00000055622.1">
    <property type="protein sequence ID" value="ENSSGRP00000052053.1"/>
    <property type="gene ID" value="ENSSGRG00000027478.1"/>
</dbReference>
<dbReference type="SMART" id="SM00706">
    <property type="entry name" value="TECPR"/>
    <property type="match status" value="5"/>
</dbReference>
<dbReference type="InterPro" id="IPR006624">
    <property type="entry name" value="Beta-propeller_rpt_TECPR"/>
</dbReference>
<keyword evidence="1" id="KW-0430">Lectin</keyword>
<comment type="similarity">
    <text evidence="2">Belongs to the tectonin family.</text>
</comment>
<evidence type="ECO:0000256" key="1">
    <source>
        <dbReference type="ARBA" id="ARBA00022734"/>
    </source>
</evidence>
<evidence type="ECO:0000256" key="3">
    <source>
        <dbReference type="SAM" id="SignalP"/>
    </source>
</evidence>
<reference evidence="4" key="2">
    <citation type="submission" date="2025-09" db="UniProtKB">
        <authorList>
            <consortium name="Ensembl"/>
        </authorList>
    </citation>
    <scope>IDENTIFICATION</scope>
</reference>
<dbReference type="GO" id="GO:0030246">
    <property type="term" value="F:carbohydrate binding"/>
    <property type="evidence" value="ECO:0007669"/>
    <property type="project" value="UniProtKB-KW"/>
</dbReference>
<dbReference type="PANTHER" id="PTHR23250:SF3">
    <property type="entry name" value="FISH-EGG LECTIN-LIKE ISOFORM X1-RELATED"/>
    <property type="match status" value="1"/>
</dbReference>
<evidence type="ECO:0000256" key="2">
    <source>
        <dbReference type="ARBA" id="ARBA00038331"/>
    </source>
</evidence>
<dbReference type="Proteomes" id="UP000472262">
    <property type="component" value="Unassembled WGS sequence"/>
</dbReference>
<protein>
    <submittedName>
        <fullName evidence="4">Fish-egg lectin-like</fullName>
    </submittedName>
</protein>
<feature type="signal peptide" evidence="3">
    <location>
        <begin position="1"/>
        <end position="20"/>
    </location>
</feature>
<reference evidence="4" key="1">
    <citation type="submission" date="2025-08" db="UniProtKB">
        <authorList>
            <consortium name="Ensembl"/>
        </authorList>
    </citation>
    <scope>IDENTIFICATION</scope>
</reference>
<proteinExistence type="inferred from homology"/>
<sequence length="244" mass="26836">MKVYQSILLLFCSKFLHTLGKLCVLVTKQTKYFLQIDAGSGSVVGVNNHNEAFVLIDNVFTKISMSLKHFSVGPAGQLGVDSAYNIFKLKSGSFVQFPGLLKQVDAGGDQILAGVNKNDQIYCANMDANNNWPSCTSPWVKLNGGLKYYSCGPYSCWGVSADNKIWIMRCTKMYIQNKVATDGSVFGINSNGKLYQRIGITRSNPSGTQWHLMTACPNNHMHVSFDLGVLWVVCVDGSVHKCTI</sequence>
<gene>
    <name evidence="4" type="primary">LOC107562589</name>
</gene>
<evidence type="ECO:0000313" key="5">
    <source>
        <dbReference type="Proteomes" id="UP000472262"/>
    </source>
</evidence>
<keyword evidence="5" id="KW-1185">Reference proteome</keyword>
<dbReference type="InterPro" id="IPR051513">
    <property type="entry name" value="Tectonin_beta-prop"/>
</dbReference>
<dbReference type="PANTHER" id="PTHR23250">
    <property type="entry name" value="DYSFERLIN-RELATED"/>
    <property type="match status" value="1"/>
</dbReference>
<organism evidence="4 5">
    <name type="scientific">Sinocyclocheilus grahami</name>
    <name type="common">Dianchi golden-line fish</name>
    <name type="synonym">Barbus grahami</name>
    <dbReference type="NCBI Taxonomy" id="75366"/>
    <lineage>
        <taxon>Eukaryota</taxon>
        <taxon>Metazoa</taxon>
        <taxon>Chordata</taxon>
        <taxon>Craniata</taxon>
        <taxon>Vertebrata</taxon>
        <taxon>Euteleostomi</taxon>
        <taxon>Actinopterygii</taxon>
        <taxon>Neopterygii</taxon>
        <taxon>Teleostei</taxon>
        <taxon>Ostariophysi</taxon>
        <taxon>Cypriniformes</taxon>
        <taxon>Cyprinidae</taxon>
        <taxon>Cyprininae</taxon>
        <taxon>Sinocyclocheilus</taxon>
    </lineage>
</organism>
<feature type="chain" id="PRO_5025333534" evidence="3">
    <location>
        <begin position="21"/>
        <end position="244"/>
    </location>
</feature>
<accession>A0A672NQI6</accession>
<keyword evidence="3" id="KW-0732">Signal</keyword>
<dbReference type="Pfam" id="PF19193">
    <property type="entry name" value="Tectonin"/>
    <property type="match status" value="1"/>
</dbReference>
<dbReference type="AlphaFoldDB" id="A0A672NQI6"/>